<dbReference type="STRING" id="1465490.SAMN05444277_11717"/>
<reference evidence="2 3" key="1">
    <citation type="submission" date="2016-10" db="EMBL/GenBank/DDBJ databases">
        <authorList>
            <person name="de Groot N.N."/>
        </authorList>
    </citation>
    <scope>NUCLEOTIDE SEQUENCE [LARGE SCALE GENOMIC DNA]</scope>
    <source>
        <strain evidence="2 3">DSM 28286</strain>
    </source>
</reference>
<dbReference type="InterPro" id="IPR029058">
    <property type="entry name" value="AB_hydrolase_fold"/>
</dbReference>
<dbReference type="Proteomes" id="UP000199031">
    <property type="component" value="Unassembled WGS sequence"/>
</dbReference>
<dbReference type="EMBL" id="FOXQ01000017">
    <property type="protein sequence ID" value="SFQ52087.1"/>
    <property type="molecule type" value="Genomic_DNA"/>
</dbReference>
<protein>
    <submittedName>
        <fullName evidence="2">Esterase PHB depolymerase</fullName>
    </submittedName>
</protein>
<dbReference type="OrthoDB" id="9764953at2"/>
<evidence type="ECO:0000256" key="1">
    <source>
        <dbReference type="SAM" id="SignalP"/>
    </source>
</evidence>
<dbReference type="Gene3D" id="3.40.50.1820">
    <property type="entry name" value="alpha/beta hydrolase"/>
    <property type="match status" value="1"/>
</dbReference>
<proteinExistence type="predicted"/>
<dbReference type="RefSeq" id="WP_090662746.1">
    <property type="nucleotide sequence ID" value="NZ_FOXQ01000017.1"/>
</dbReference>
<dbReference type="AlphaFoldDB" id="A0A1I5Z7L8"/>
<evidence type="ECO:0000313" key="3">
    <source>
        <dbReference type="Proteomes" id="UP000199031"/>
    </source>
</evidence>
<gene>
    <name evidence="2" type="ORF">SAMN05444277_11717</name>
</gene>
<feature type="chain" id="PRO_5011476557" evidence="1">
    <location>
        <begin position="21"/>
        <end position="468"/>
    </location>
</feature>
<keyword evidence="3" id="KW-1185">Reference proteome</keyword>
<keyword evidence="1" id="KW-0732">Signal</keyword>
<organism evidence="2 3">
    <name type="scientific">Parafilimonas terrae</name>
    <dbReference type="NCBI Taxonomy" id="1465490"/>
    <lineage>
        <taxon>Bacteria</taxon>
        <taxon>Pseudomonadati</taxon>
        <taxon>Bacteroidota</taxon>
        <taxon>Chitinophagia</taxon>
        <taxon>Chitinophagales</taxon>
        <taxon>Chitinophagaceae</taxon>
        <taxon>Parafilimonas</taxon>
    </lineage>
</organism>
<accession>A0A1I5Z7L8</accession>
<feature type="signal peptide" evidence="1">
    <location>
        <begin position="1"/>
        <end position="20"/>
    </location>
</feature>
<sequence>MKFAQIVLLSICCFYITACANKQSPPDKKLVQTDATALQTSLFAPDSFPIKKIIENVVCRNDATQSYTLYIPSYKTNAVIYFFDPHAAGALPVTNYKQLADAYNFVLIGSNNSKNGNDFQTAEKIWQVLFNDTQARLQLNKSRIYVCGFSGGAKVASYLALHHPEIKAVIAGGAGLPDETPASNFSFSFTGIAGKGDMNMTDLAALNNSLDKTQTRHRLILFDGKHEWCPGSTMDIAFAGLELDAMRNNIIPKNGSLINTFISNSKKSVEASLKKNDYIQASDECMLAMNMLDGLADVAFFKQKNNAIVNDAAYKKQLQQQQQLFAIEQNKKAEYNAQFQNGDMNYWNKTINDLNIKAKGTTPGAAMNQRLLAYLSLAFYSISNQFINQNQNEGAGYFVSLYKMADPTNSEAWYFSAIINARNNNANAAHDDLVKAVANGFNDKARMVQQPEFIKLQPQINLPLIPGP</sequence>
<dbReference type="SUPFAM" id="SSF53474">
    <property type="entry name" value="alpha/beta-Hydrolases"/>
    <property type="match status" value="1"/>
</dbReference>
<evidence type="ECO:0000313" key="2">
    <source>
        <dbReference type="EMBL" id="SFQ52087.1"/>
    </source>
</evidence>
<name>A0A1I5Z7L8_9BACT</name>